<dbReference type="PANTHER" id="PTHR32282:SF24">
    <property type="entry name" value="GLYCOSYL TRANSFERASE FAMILY 51 DOMAIN-CONTAINING PROTEIN"/>
    <property type="match status" value="1"/>
</dbReference>
<feature type="domain" description="Penicillin-binding protein transpeptidase" evidence="10">
    <location>
        <begin position="831"/>
        <end position="928"/>
    </location>
</feature>
<gene>
    <name evidence="12" type="ORF">FRD01_21555</name>
</gene>
<comment type="catalytic activity">
    <reaction evidence="8">
        <text>[GlcNAc-(1-&gt;4)-Mur2Ac(oyl-L-Ala-gamma-D-Glu-L-Lys-D-Ala-D-Ala)](n)-di-trans,octa-cis-undecaprenyl diphosphate + beta-D-GlcNAc-(1-&gt;4)-Mur2Ac(oyl-L-Ala-gamma-D-Glu-L-Lys-D-Ala-D-Ala)-di-trans,octa-cis-undecaprenyl diphosphate = [GlcNAc-(1-&gt;4)-Mur2Ac(oyl-L-Ala-gamma-D-Glu-L-Lys-D-Ala-D-Ala)](n+1)-di-trans,octa-cis-undecaprenyl diphosphate + di-trans,octa-cis-undecaprenyl diphosphate + H(+)</text>
        <dbReference type="Rhea" id="RHEA:23708"/>
        <dbReference type="Rhea" id="RHEA-COMP:9602"/>
        <dbReference type="Rhea" id="RHEA-COMP:9603"/>
        <dbReference type="ChEBI" id="CHEBI:15378"/>
        <dbReference type="ChEBI" id="CHEBI:58405"/>
        <dbReference type="ChEBI" id="CHEBI:60033"/>
        <dbReference type="ChEBI" id="CHEBI:78435"/>
        <dbReference type="EC" id="2.4.99.28"/>
    </reaction>
</comment>
<evidence type="ECO:0000259" key="11">
    <source>
        <dbReference type="Pfam" id="PF00912"/>
    </source>
</evidence>
<dbReference type="InterPro" id="IPR023346">
    <property type="entry name" value="Lysozyme-like_dom_sf"/>
</dbReference>
<dbReference type="UniPathway" id="UPA00219"/>
<keyword evidence="9" id="KW-1133">Transmembrane helix</keyword>
<dbReference type="KEGG" id="bbae:FRD01_21555"/>
<keyword evidence="1" id="KW-0121">Carboxypeptidase</keyword>
<evidence type="ECO:0000256" key="2">
    <source>
        <dbReference type="ARBA" id="ARBA00022670"/>
    </source>
</evidence>
<dbReference type="SUPFAM" id="SSF53955">
    <property type="entry name" value="Lysozyme-like"/>
    <property type="match status" value="1"/>
</dbReference>
<name>A0A5B8XW51_9DELT</name>
<dbReference type="GO" id="GO:0009252">
    <property type="term" value="P:peptidoglycan biosynthetic process"/>
    <property type="evidence" value="ECO:0007669"/>
    <property type="project" value="UniProtKB-UniPathway"/>
</dbReference>
<feature type="domain" description="Glycosyl transferase family 51" evidence="11">
    <location>
        <begin position="138"/>
        <end position="302"/>
    </location>
</feature>
<evidence type="ECO:0000256" key="7">
    <source>
        <dbReference type="ARBA" id="ARBA00044770"/>
    </source>
</evidence>
<dbReference type="Gene3D" id="1.10.3810.10">
    <property type="entry name" value="Biosynthetic peptidoglycan transglycosylase-like"/>
    <property type="match status" value="1"/>
</dbReference>
<keyword evidence="2" id="KW-0645">Protease</keyword>
<dbReference type="Proteomes" id="UP000321595">
    <property type="component" value="Chromosome"/>
</dbReference>
<reference evidence="12 13" key="1">
    <citation type="submission" date="2019-08" db="EMBL/GenBank/DDBJ databases">
        <authorList>
            <person name="Liang Q."/>
        </authorList>
    </citation>
    <scope>NUCLEOTIDE SEQUENCE [LARGE SCALE GENOMIC DNA]</scope>
    <source>
        <strain evidence="12 13">V1718</strain>
    </source>
</reference>
<evidence type="ECO:0000313" key="12">
    <source>
        <dbReference type="EMBL" id="QED29770.1"/>
    </source>
</evidence>
<keyword evidence="9" id="KW-0472">Membrane</keyword>
<evidence type="ECO:0000256" key="5">
    <source>
        <dbReference type="ARBA" id="ARBA00022801"/>
    </source>
</evidence>
<keyword evidence="9" id="KW-0812">Transmembrane</keyword>
<dbReference type="AlphaFoldDB" id="A0A5B8XW51"/>
<dbReference type="Gene3D" id="3.40.710.10">
    <property type="entry name" value="DD-peptidase/beta-lactamase superfamily"/>
    <property type="match status" value="1"/>
</dbReference>
<dbReference type="OrthoDB" id="7311221at2"/>
<evidence type="ECO:0000256" key="4">
    <source>
        <dbReference type="ARBA" id="ARBA00022679"/>
    </source>
</evidence>
<evidence type="ECO:0000256" key="3">
    <source>
        <dbReference type="ARBA" id="ARBA00022676"/>
    </source>
</evidence>
<dbReference type="GO" id="GO:0008955">
    <property type="term" value="F:peptidoglycan glycosyltransferase activity"/>
    <property type="evidence" value="ECO:0007669"/>
    <property type="project" value="UniProtKB-EC"/>
</dbReference>
<dbReference type="InterPro" id="IPR012338">
    <property type="entry name" value="Beta-lactam/transpept-like"/>
</dbReference>
<evidence type="ECO:0000256" key="1">
    <source>
        <dbReference type="ARBA" id="ARBA00022645"/>
    </source>
</evidence>
<evidence type="ECO:0000259" key="10">
    <source>
        <dbReference type="Pfam" id="PF00905"/>
    </source>
</evidence>
<keyword evidence="3" id="KW-0328">Glycosyltransferase</keyword>
<keyword evidence="13" id="KW-1185">Reference proteome</keyword>
<dbReference type="InterPro" id="IPR036950">
    <property type="entry name" value="PBP_transglycosylase"/>
</dbReference>
<dbReference type="RefSeq" id="WP_146963003.1">
    <property type="nucleotide sequence ID" value="NZ_CP042467.1"/>
</dbReference>
<organism evidence="12 13">
    <name type="scientific">Microvenator marinus</name>
    <dbReference type="NCBI Taxonomy" id="2600177"/>
    <lineage>
        <taxon>Bacteria</taxon>
        <taxon>Deltaproteobacteria</taxon>
        <taxon>Bradymonadales</taxon>
        <taxon>Microvenatoraceae</taxon>
        <taxon>Microvenator</taxon>
    </lineage>
</organism>
<dbReference type="GO" id="GO:0030288">
    <property type="term" value="C:outer membrane-bounded periplasmic space"/>
    <property type="evidence" value="ECO:0007669"/>
    <property type="project" value="TreeGrafter"/>
</dbReference>
<dbReference type="InterPro" id="IPR050396">
    <property type="entry name" value="Glycosyltr_51/Transpeptidase"/>
</dbReference>
<dbReference type="PANTHER" id="PTHR32282">
    <property type="entry name" value="BINDING PROTEIN TRANSPEPTIDASE, PUTATIVE-RELATED"/>
    <property type="match status" value="1"/>
</dbReference>
<accession>A0A5B8XW51</accession>
<keyword evidence="5" id="KW-0378">Hydrolase</keyword>
<evidence type="ECO:0000256" key="8">
    <source>
        <dbReference type="ARBA" id="ARBA00049902"/>
    </source>
</evidence>
<dbReference type="GO" id="GO:0006508">
    <property type="term" value="P:proteolysis"/>
    <property type="evidence" value="ECO:0007669"/>
    <property type="project" value="UniProtKB-KW"/>
</dbReference>
<keyword evidence="4" id="KW-0808">Transferase</keyword>
<protein>
    <recommendedName>
        <fullName evidence="7">peptidoglycan glycosyltransferase</fullName>
        <ecNumber evidence="7">2.4.99.28</ecNumber>
    </recommendedName>
</protein>
<dbReference type="GO" id="GO:0008658">
    <property type="term" value="F:penicillin binding"/>
    <property type="evidence" value="ECO:0007669"/>
    <property type="project" value="InterPro"/>
</dbReference>
<dbReference type="EC" id="2.4.99.28" evidence="7"/>
<dbReference type="EMBL" id="CP042467">
    <property type="protein sequence ID" value="QED29770.1"/>
    <property type="molecule type" value="Genomic_DNA"/>
</dbReference>
<dbReference type="GO" id="GO:0004180">
    <property type="term" value="F:carboxypeptidase activity"/>
    <property type="evidence" value="ECO:0007669"/>
    <property type="project" value="UniProtKB-KW"/>
</dbReference>
<evidence type="ECO:0000256" key="6">
    <source>
        <dbReference type="ARBA" id="ARBA00023268"/>
    </source>
</evidence>
<dbReference type="InterPro" id="IPR001460">
    <property type="entry name" value="PCN-bd_Tpept"/>
</dbReference>
<dbReference type="InterPro" id="IPR001264">
    <property type="entry name" value="Glyco_trans_51"/>
</dbReference>
<feature type="transmembrane region" description="Helical" evidence="9">
    <location>
        <begin position="12"/>
        <end position="30"/>
    </location>
</feature>
<dbReference type="SUPFAM" id="SSF56601">
    <property type="entry name" value="beta-lactamase/transpeptidase-like"/>
    <property type="match status" value="2"/>
</dbReference>
<proteinExistence type="predicted"/>
<keyword evidence="6" id="KW-0511">Multifunctional enzyme</keyword>
<dbReference type="Pfam" id="PF00912">
    <property type="entry name" value="Transgly"/>
    <property type="match status" value="1"/>
</dbReference>
<sequence length="1026" mass="115554">MSKAQRSRKSSARVWFVTLVTGALIYGVWYELENSRLQAHVFTEATKDVGFRLEHGESDRIVFPKDGPYDARLGYTKIPKVVQTLEAQGFEVTHQARVTPKFQKLTDKGVFPLFEEKDSAGLKVLDRNRHELYRSEYPGHSWKSFDEIPPLVVDIVKYVENRALLDGERPSQNPALEWKRMAAALADLGATKLGATGRPAGGSTLATQLEKFRHSPEGRTRDVESKLQQMMSASLRAYMHGEDTIEWQKRVVLAYVNTVPLAAIEGYGEVHGIPDGLSIWFGEDVERTSELLRWGSVEESADPALLMEQAKSLRQVVSLVLAHRRPSELLKSHQERLREQTDSYLRLMMNDGVVPARLAQAALMSTVDIKTSANPEDYDYVSRKLASSLRGHALSKTDVETLYELDRYDATIETTVDLDVQHAVEEMLRSLSDSRVIEELGVERFGAGSAQDVIYSFTLYEKSGSKNVLRVQADTLEQPLNINEHIKIDLGSTAKLRTLATYLHAVNSIFTRHQNHTPEELSEVKVDSSDALSRWTLAYMSKKPEATKEDVLKAAMNRRFSANPNETFFTGGGLHTFSNFSRRDNHTHPTVLEAFERSVNLPFVRIMREVVRYYMYNAPGSSPTILDDAEAPERRIYLERFADMEGSAFLRRFEATYRGLDQGAAMRKLYRSRTWTPRQFLAAYRAVYPEADVYTGNAVMKEVLGRELPFGTVRAVFDDVDPEKWTWNDRAYLAKSHPLELWLLRRKGPFGQESMEDLLAASTDLRQHAYEWLFKPHQVRAQNIRIRMVLEHDAFEEVHKHWASLGYPFDKLVPSFATALGTSADRPDAIAELVGIILNDGVSYSRTKIKAVHLAQDTPYETRLQHTGGAGDRKMASEVAETLRSALLSVVEEGTAKRIQAIKTRPWQIGGKTGTGDHKLVSVDKNGKRTEEIPISRSATFAFFLEERFHGTMTAFVKGDTAGDYTFTSALPVTIVGNMLPLLDPLVEQPMDIPDPDTQPTLAGLRALDSVQNLPDDDATRLRAAP</sequence>
<evidence type="ECO:0000256" key="9">
    <source>
        <dbReference type="SAM" id="Phobius"/>
    </source>
</evidence>
<evidence type="ECO:0000313" key="13">
    <source>
        <dbReference type="Proteomes" id="UP000321595"/>
    </source>
</evidence>
<dbReference type="Pfam" id="PF00905">
    <property type="entry name" value="Transpeptidase"/>
    <property type="match status" value="1"/>
</dbReference>